<evidence type="ECO:0000313" key="6">
    <source>
        <dbReference type="Proteomes" id="UP000461880"/>
    </source>
</evidence>
<dbReference type="SUPFAM" id="SSF52540">
    <property type="entry name" value="P-loop containing nucleoside triphosphate hydrolases"/>
    <property type="match status" value="1"/>
</dbReference>
<dbReference type="SUPFAM" id="SSF160246">
    <property type="entry name" value="EspE N-terminal domain-like"/>
    <property type="match status" value="1"/>
</dbReference>
<comment type="caution">
    <text evidence="5">The sequence shown here is derived from an EMBL/GenBank/DDBJ whole genome shotgun (WGS) entry which is preliminary data.</text>
</comment>
<dbReference type="InterPro" id="IPR037257">
    <property type="entry name" value="T2SS_E_N_sf"/>
</dbReference>
<dbReference type="Pfam" id="PF05157">
    <property type="entry name" value="MshEN"/>
    <property type="match status" value="1"/>
</dbReference>
<dbReference type="AlphaFoldDB" id="A0A7X2NU69"/>
<dbReference type="InterPro" id="IPR001482">
    <property type="entry name" value="T2SS/T4SS_dom"/>
</dbReference>
<evidence type="ECO:0000256" key="2">
    <source>
        <dbReference type="ARBA" id="ARBA00022741"/>
    </source>
</evidence>
<evidence type="ECO:0000259" key="4">
    <source>
        <dbReference type="SMART" id="SM00382"/>
    </source>
</evidence>
<dbReference type="Gene3D" id="3.30.300.160">
    <property type="entry name" value="Type II secretion system, protein E, N-terminal domain"/>
    <property type="match status" value="1"/>
</dbReference>
<dbReference type="PANTHER" id="PTHR30258">
    <property type="entry name" value="TYPE II SECRETION SYSTEM PROTEIN GSPE-RELATED"/>
    <property type="match status" value="1"/>
</dbReference>
<dbReference type="SMART" id="SM00382">
    <property type="entry name" value="AAA"/>
    <property type="match status" value="1"/>
</dbReference>
<dbReference type="GO" id="GO:0005886">
    <property type="term" value="C:plasma membrane"/>
    <property type="evidence" value="ECO:0007669"/>
    <property type="project" value="TreeGrafter"/>
</dbReference>
<dbReference type="Pfam" id="PF00437">
    <property type="entry name" value="T2SSE"/>
    <property type="match status" value="1"/>
</dbReference>
<sequence>MKYKRLGEMLVDVGAISDNQLKEALAGQKETGERLGTYLVSHHYITEDQLVRILQMQLGIDFIDLNKVKIDPALVSLVPRNLAKQYRVVPVKLDKDSLYLAMEDPLNFMAIEAVKNASHKRIIPMIAYSSSMDRALSVFYENEGAAKAMEEMKEEQGVSTTVEEAADVMNSDEINAAPTVKLVNSIIERGIVEKASDIHVEPREDEMVVRIRVDGRLNEILTIPKELQAAVISRFKVMGGMNIAERRIPQDGRAVVHRSSGDIDLRLSSLPTIYGEKIVIRLLTRDQNILNWKGIGITEEDHPKYERLLMNTSGVILIVGPTGSGKTSTLYTMINDLKNDSVNMISLEDPVEFQIDGITQVAINEKVGLTFASALRACLRQDPDIICVGEIRDGETAEIAMRAAMTGHLVLSTIHTEDAFSAIDRLKDMGVEPYLIGGAVRGIISQRLVRRICPDCREEYAPDPELIRYAGIRNPQQMHFYHGRGCHHCFESGYRGRIGVFEILPINAALRDVIASGITGTKLREMVMKQGFTPMIANGRKLVEEGVTTVDELVRTVVTLE</sequence>
<dbReference type="InterPro" id="IPR003593">
    <property type="entry name" value="AAA+_ATPase"/>
</dbReference>
<dbReference type="CDD" id="cd01129">
    <property type="entry name" value="PulE-GspE-like"/>
    <property type="match status" value="1"/>
</dbReference>
<keyword evidence="2" id="KW-0547">Nucleotide-binding</keyword>
<gene>
    <name evidence="5" type="ORF">FYJ51_11945</name>
</gene>
<evidence type="ECO:0000256" key="1">
    <source>
        <dbReference type="ARBA" id="ARBA00006611"/>
    </source>
</evidence>
<dbReference type="InterPro" id="IPR007831">
    <property type="entry name" value="T2SS_GspE_N"/>
</dbReference>
<reference evidence="5 6" key="1">
    <citation type="submission" date="2019-08" db="EMBL/GenBank/DDBJ databases">
        <title>In-depth cultivation of the pig gut microbiome towards novel bacterial diversity and tailored functional studies.</title>
        <authorList>
            <person name="Wylensek D."/>
            <person name="Hitch T.C.A."/>
            <person name="Clavel T."/>
        </authorList>
    </citation>
    <scope>NUCLEOTIDE SEQUENCE [LARGE SCALE GENOMIC DNA]</scope>
    <source>
        <strain evidence="5 6">Oil+RF-744-GAM-WT-6</strain>
    </source>
</reference>
<protein>
    <submittedName>
        <fullName evidence="5">Type II secretion system protein GspE</fullName>
    </submittedName>
</protein>
<dbReference type="GO" id="GO:0016887">
    <property type="term" value="F:ATP hydrolysis activity"/>
    <property type="evidence" value="ECO:0007669"/>
    <property type="project" value="TreeGrafter"/>
</dbReference>
<dbReference type="EMBL" id="VUMN01000039">
    <property type="protein sequence ID" value="MSS59604.1"/>
    <property type="molecule type" value="Genomic_DNA"/>
</dbReference>
<name>A0A7X2NU69_9FIRM</name>
<dbReference type="InterPro" id="IPR027417">
    <property type="entry name" value="P-loop_NTPase"/>
</dbReference>
<dbReference type="GO" id="GO:0005524">
    <property type="term" value="F:ATP binding"/>
    <property type="evidence" value="ECO:0007669"/>
    <property type="project" value="UniProtKB-KW"/>
</dbReference>
<dbReference type="Proteomes" id="UP000461880">
    <property type="component" value="Unassembled WGS sequence"/>
</dbReference>
<organism evidence="5 6">
    <name type="scientific">Stecheria intestinalis</name>
    <dbReference type="NCBI Taxonomy" id="2606630"/>
    <lineage>
        <taxon>Bacteria</taxon>
        <taxon>Bacillati</taxon>
        <taxon>Bacillota</taxon>
        <taxon>Erysipelotrichia</taxon>
        <taxon>Erysipelotrichales</taxon>
        <taxon>Erysipelotrichaceae</taxon>
        <taxon>Stecheria</taxon>
    </lineage>
</organism>
<dbReference type="Gene3D" id="3.40.50.300">
    <property type="entry name" value="P-loop containing nucleotide triphosphate hydrolases"/>
    <property type="match status" value="1"/>
</dbReference>
<dbReference type="PANTHER" id="PTHR30258:SF2">
    <property type="entry name" value="COMG OPERON PROTEIN 1"/>
    <property type="match status" value="1"/>
</dbReference>
<comment type="similarity">
    <text evidence="1">Belongs to the GSP E family.</text>
</comment>
<accession>A0A7X2NU69</accession>
<keyword evidence="6" id="KW-1185">Reference proteome</keyword>
<dbReference type="RefSeq" id="WP_154505848.1">
    <property type="nucleotide sequence ID" value="NZ_VUMN01000039.1"/>
</dbReference>
<evidence type="ECO:0000256" key="3">
    <source>
        <dbReference type="ARBA" id="ARBA00022840"/>
    </source>
</evidence>
<proteinExistence type="inferred from homology"/>
<keyword evidence="3" id="KW-0067">ATP-binding</keyword>
<evidence type="ECO:0000313" key="5">
    <source>
        <dbReference type="EMBL" id="MSS59604.1"/>
    </source>
</evidence>
<dbReference type="Gene3D" id="3.30.450.90">
    <property type="match status" value="1"/>
</dbReference>
<feature type="domain" description="AAA+ ATPase" evidence="4">
    <location>
        <begin position="312"/>
        <end position="465"/>
    </location>
</feature>